<evidence type="ECO:0000313" key="2">
    <source>
        <dbReference type="EMBL" id="OWZ03531.1"/>
    </source>
</evidence>
<evidence type="ECO:0000256" key="1">
    <source>
        <dbReference type="SAM" id="Coils"/>
    </source>
</evidence>
<keyword evidence="3" id="KW-1185">Reference proteome</keyword>
<sequence>MDHSALHPPHHQKLSDTVIGVVLQRSNPVYRPTSGSMQQGQVLTDNARLQPLECASTAVSVPPSAPETQPSTTEVSPELALRRQRRRRSMARYRKKQNDRALLLEKDVRLLQEEVQKLEVQLSSPPPQMSIETTTWNVVVEYFRLFQHGVQVLTPFTDGMDHSLQPGVQRHFLEASATPDVQFGNVCGVDAHLEVWRLCALYHQDFDIRLERLESGAGNALVATTKSKVTITADTLRQAFPHLLQLDQQGMWSPLVSELLGQKLVIPASTAFKWDEKKQYVVSVEYTADMITPLLQLLGNLEDVCNVFDNALVTPEGKLIAAEGTQEYQAAL</sequence>
<reference evidence="3" key="1">
    <citation type="submission" date="2017-03" db="EMBL/GenBank/DDBJ databases">
        <title>Phytopthora megakarya and P. palmivora, two closely related causual agents of cacao black pod achieved similar genome size and gene model numbers by different mechanisms.</title>
        <authorList>
            <person name="Ali S."/>
            <person name="Shao J."/>
            <person name="Larry D.J."/>
            <person name="Kronmiller B."/>
            <person name="Shen D."/>
            <person name="Strem M.D."/>
            <person name="Melnick R.L."/>
            <person name="Guiltinan M.J."/>
            <person name="Tyler B.M."/>
            <person name="Meinhardt L.W."/>
            <person name="Bailey B.A."/>
        </authorList>
    </citation>
    <scope>NUCLEOTIDE SEQUENCE [LARGE SCALE GENOMIC DNA]</scope>
    <source>
        <strain evidence="3">zdho120</strain>
    </source>
</reference>
<dbReference type="Proteomes" id="UP000198211">
    <property type="component" value="Unassembled WGS sequence"/>
</dbReference>
<gene>
    <name evidence="2" type="ORF">PHMEG_00024725</name>
</gene>
<dbReference type="EMBL" id="NBNE01005465">
    <property type="protein sequence ID" value="OWZ03531.1"/>
    <property type="molecule type" value="Genomic_DNA"/>
</dbReference>
<dbReference type="OrthoDB" id="106440at2759"/>
<organism evidence="2 3">
    <name type="scientific">Phytophthora megakarya</name>
    <dbReference type="NCBI Taxonomy" id="4795"/>
    <lineage>
        <taxon>Eukaryota</taxon>
        <taxon>Sar</taxon>
        <taxon>Stramenopiles</taxon>
        <taxon>Oomycota</taxon>
        <taxon>Peronosporomycetes</taxon>
        <taxon>Peronosporales</taxon>
        <taxon>Peronosporaceae</taxon>
        <taxon>Phytophthora</taxon>
    </lineage>
</organism>
<dbReference type="AlphaFoldDB" id="A0A225VDD7"/>
<feature type="coiled-coil region" evidence="1">
    <location>
        <begin position="94"/>
        <end position="121"/>
    </location>
</feature>
<evidence type="ECO:0000313" key="3">
    <source>
        <dbReference type="Proteomes" id="UP000198211"/>
    </source>
</evidence>
<comment type="caution">
    <text evidence="2">The sequence shown here is derived from an EMBL/GenBank/DDBJ whole genome shotgun (WGS) entry which is preliminary data.</text>
</comment>
<protein>
    <recommendedName>
        <fullName evidence="4">Bzip transcription factor</fullName>
    </recommendedName>
</protein>
<proteinExistence type="predicted"/>
<evidence type="ECO:0008006" key="4">
    <source>
        <dbReference type="Google" id="ProtNLM"/>
    </source>
</evidence>
<accession>A0A225VDD7</accession>
<name>A0A225VDD7_9STRA</name>
<keyword evidence="1" id="KW-0175">Coiled coil</keyword>